<accession>A0A3Q7FHN5</accession>
<evidence type="ECO:0000259" key="6">
    <source>
        <dbReference type="PROSITE" id="PS50863"/>
    </source>
</evidence>
<keyword evidence="4" id="KW-0804">Transcription</keyword>
<dbReference type="InterPro" id="IPR003340">
    <property type="entry name" value="B3_DNA-bd"/>
</dbReference>
<dbReference type="PANTHER" id="PTHR31920">
    <property type="entry name" value="B3 DOMAIN-CONTAINING"/>
    <property type="match status" value="1"/>
</dbReference>
<reference evidence="7" key="1">
    <citation type="journal article" date="2012" name="Nature">
        <title>The tomato genome sequence provides insights into fleshy fruit evolution.</title>
        <authorList>
            <consortium name="Tomato Genome Consortium"/>
        </authorList>
    </citation>
    <scope>NUCLEOTIDE SEQUENCE [LARGE SCALE GENOMIC DNA]</scope>
    <source>
        <strain evidence="7">cv. Heinz 1706</strain>
    </source>
</reference>
<feature type="domain" description="TF-B3" evidence="6">
    <location>
        <begin position="1"/>
        <end position="69"/>
    </location>
</feature>
<dbReference type="GO" id="GO:0003677">
    <property type="term" value="F:DNA binding"/>
    <property type="evidence" value="ECO:0007669"/>
    <property type="project" value="UniProtKB-KW"/>
</dbReference>
<keyword evidence="2" id="KW-0805">Transcription regulation</keyword>
<dbReference type="STRING" id="4081.A0A3Q7FHN5"/>
<dbReference type="Proteomes" id="UP000004994">
    <property type="component" value="Chromosome 2"/>
</dbReference>
<keyword evidence="8" id="KW-1185">Reference proteome</keyword>
<evidence type="ECO:0000313" key="7">
    <source>
        <dbReference type="EnsemblPlants" id="Solyc02g032070.1.1.1"/>
    </source>
</evidence>
<reference evidence="7" key="2">
    <citation type="submission" date="2019-01" db="UniProtKB">
        <authorList>
            <consortium name="EnsemblPlants"/>
        </authorList>
    </citation>
    <scope>IDENTIFICATION</scope>
    <source>
        <strain evidence="7">cv. Heinz 1706</strain>
    </source>
</reference>
<evidence type="ECO:0000256" key="3">
    <source>
        <dbReference type="ARBA" id="ARBA00023125"/>
    </source>
</evidence>
<dbReference type="AlphaFoldDB" id="A0A3Q7FHN5"/>
<evidence type="ECO:0000256" key="5">
    <source>
        <dbReference type="ARBA" id="ARBA00023242"/>
    </source>
</evidence>
<dbReference type="PANTHER" id="PTHR31920:SF145">
    <property type="entry name" value="B3 DOMAIN-CONTAINING PROTEIN REM20-LIKE ISOFORM X1"/>
    <property type="match status" value="1"/>
</dbReference>
<evidence type="ECO:0000256" key="4">
    <source>
        <dbReference type="ARBA" id="ARBA00023163"/>
    </source>
</evidence>
<dbReference type="PROSITE" id="PS50863">
    <property type="entry name" value="B3"/>
    <property type="match status" value="1"/>
</dbReference>
<dbReference type="EnsemblPlants" id="Solyc02g032070.1.1">
    <property type="protein sequence ID" value="Solyc02g032070.1.1.1"/>
    <property type="gene ID" value="Solyc02g032070.1"/>
</dbReference>
<organism evidence="7">
    <name type="scientific">Solanum lycopersicum</name>
    <name type="common">Tomato</name>
    <name type="synonym">Lycopersicon esculentum</name>
    <dbReference type="NCBI Taxonomy" id="4081"/>
    <lineage>
        <taxon>Eukaryota</taxon>
        <taxon>Viridiplantae</taxon>
        <taxon>Streptophyta</taxon>
        <taxon>Embryophyta</taxon>
        <taxon>Tracheophyta</taxon>
        <taxon>Spermatophyta</taxon>
        <taxon>Magnoliopsida</taxon>
        <taxon>eudicotyledons</taxon>
        <taxon>Gunneridae</taxon>
        <taxon>Pentapetalae</taxon>
        <taxon>asterids</taxon>
        <taxon>lamiids</taxon>
        <taxon>Solanales</taxon>
        <taxon>Solanaceae</taxon>
        <taxon>Solanoideae</taxon>
        <taxon>Solaneae</taxon>
        <taxon>Solanum</taxon>
        <taxon>Solanum subgen. Lycopersicon</taxon>
    </lineage>
</organism>
<dbReference type="OMA" id="IFESSAC"/>
<protein>
    <recommendedName>
        <fullName evidence="6">TF-B3 domain-containing protein</fullName>
    </recommendedName>
</protein>
<dbReference type="Pfam" id="PF02362">
    <property type="entry name" value="B3"/>
    <property type="match status" value="1"/>
</dbReference>
<sequence>MEGGDSGTTVLVGPSGNVWPVDLIQQDDGLFFNNGWVSFVKDHCLETGDSLVFRYDADLHFIVQVFDESSCDKEASYNTDCSQEATDLYNLALKKRDRGNSVLGNEKT</sequence>
<dbReference type="Gramene" id="Solyc02g032070.1.1">
    <property type="protein sequence ID" value="Solyc02g032070.1.1.1"/>
    <property type="gene ID" value="Solyc02g032070.1"/>
</dbReference>
<dbReference type="InterPro" id="IPR015300">
    <property type="entry name" value="DNA-bd_pseudobarrel_sf"/>
</dbReference>
<dbReference type="PaxDb" id="4081-Solyc02g032070.1.1"/>
<proteinExistence type="predicted"/>
<evidence type="ECO:0000256" key="1">
    <source>
        <dbReference type="ARBA" id="ARBA00004123"/>
    </source>
</evidence>
<evidence type="ECO:0000256" key="2">
    <source>
        <dbReference type="ARBA" id="ARBA00023015"/>
    </source>
</evidence>
<evidence type="ECO:0000313" key="8">
    <source>
        <dbReference type="Proteomes" id="UP000004994"/>
    </source>
</evidence>
<dbReference type="InterPro" id="IPR050655">
    <property type="entry name" value="Plant_B3_domain"/>
</dbReference>
<dbReference type="SMR" id="A0A3Q7FHN5"/>
<comment type="subcellular location">
    <subcellularLocation>
        <location evidence="1">Nucleus</location>
    </subcellularLocation>
</comment>
<dbReference type="SUPFAM" id="SSF101936">
    <property type="entry name" value="DNA-binding pseudobarrel domain"/>
    <property type="match status" value="1"/>
</dbReference>
<dbReference type="Gene3D" id="2.40.330.10">
    <property type="entry name" value="DNA-binding pseudobarrel domain"/>
    <property type="match status" value="1"/>
</dbReference>
<dbReference type="GO" id="GO:0005634">
    <property type="term" value="C:nucleus"/>
    <property type="evidence" value="ECO:0007669"/>
    <property type="project" value="UniProtKB-SubCell"/>
</dbReference>
<keyword evidence="5" id="KW-0539">Nucleus</keyword>
<dbReference type="CDD" id="cd10017">
    <property type="entry name" value="B3_DNA"/>
    <property type="match status" value="1"/>
</dbReference>
<dbReference type="InParanoid" id="A0A3Q7FHN5"/>
<name>A0A3Q7FHN5_SOLLC</name>
<keyword evidence="3" id="KW-0238">DNA-binding</keyword>